<gene>
    <name evidence="3" type="primary">LOC128200954</name>
</gene>
<keyword evidence="2" id="KW-1185">Reference proteome</keyword>
<keyword evidence="1" id="KW-1133">Transmembrane helix</keyword>
<keyword evidence="1" id="KW-0812">Transmembrane</keyword>
<sequence>MMKTYLYSVMAVWIFLTVNICIHSAVTSRKSGSYKTTLVSARRCVKPKSSYGNERTAIAYMEMYNTTKVINLLRGNITVMKEAKNIKAKAKYFRWENDKWKTNLVLRHDACGGIFIHILIAALGVPYNSKKCSVPVGTYVFKELDANKVAHMWTPSKEYGRALWRIEAFSDGSLIDCWEFVEFAEPI</sequence>
<accession>A0ABM3MLQ8</accession>
<organism evidence="2 3">
    <name type="scientific">Galleria mellonella</name>
    <name type="common">Greater wax moth</name>
    <dbReference type="NCBI Taxonomy" id="7137"/>
    <lineage>
        <taxon>Eukaryota</taxon>
        <taxon>Metazoa</taxon>
        <taxon>Ecdysozoa</taxon>
        <taxon>Arthropoda</taxon>
        <taxon>Hexapoda</taxon>
        <taxon>Insecta</taxon>
        <taxon>Pterygota</taxon>
        <taxon>Neoptera</taxon>
        <taxon>Endopterygota</taxon>
        <taxon>Lepidoptera</taxon>
        <taxon>Glossata</taxon>
        <taxon>Ditrysia</taxon>
        <taxon>Pyraloidea</taxon>
        <taxon>Pyralidae</taxon>
        <taxon>Galleriinae</taxon>
        <taxon>Galleria</taxon>
    </lineage>
</organism>
<proteinExistence type="predicted"/>
<feature type="transmembrane region" description="Helical" evidence="1">
    <location>
        <begin position="6"/>
        <end position="26"/>
    </location>
</feature>
<keyword evidence="1" id="KW-0472">Membrane</keyword>
<dbReference type="RefSeq" id="XP_052752124.1">
    <property type="nucleotide sequence ID" value="XM_052896164.1"/>
</dbReference>
<name>A0ABM3MLQ8_GALME</name>
<evidence type="ECO:0000256" key="1">
    <source>
        <dbReference type="SAM" id="Phobius"/>
    </source>
</evidence>
<dbReference type="Proteomes" id="UP001652740">
    <property type="component" value="Unplaced"/>
</dbReference>
<evidence type="ECO:0000313" key="2">
    <source>
        <dbReference type="Proteomes" id="UP001652740"/>
    </source>
</evidence>
<reference evidence="3" key="1">
    <citation type="submission" date="2025-08" db="UniProtKB">
        <authorList>
            <consortium name="RefSeq"/>
        </authorList>
    </citation>
    <scope>IDENTIFICATION</scope>
    <source>
        <tissue evidence="3">Whole larvae</tissue>
    </source>
</reference>
<evidence type="ECO:0000313" key="3">
    <source>
        <dbReference type="RefSeq" id="XP_052752124.1"/>
    </source>
</evidence>
<protein>
    <submittedName>
        <fullName evidence="3">Uncharacterized protein LOC128200954</fullName>
    </submittedName>
</protein>
<dbReference type="GeneID" id="128200954"/>